<dbReference type="STRING" id="7868.ENSCMIP00000029997"/>
<dbReference type="Proteomes" id="UP000314986">
    <property type="component" value="Unassembled WGS sequence"/>
</dbReference>
<proteinExistence type="predicted"/>
<dbReference type="AlphaFoldDB" id="A0A4W3ILM6"/>
<dbReference type="Pfam" id="PF04212">
    <property type="entry name" value="MIT"/>
    <property type="match status" value="1"/>
</dbReference>
<dbReference type="SMART" id="SM00745">
    <property type="entry name" value="MIT"/>
    <property type="match status" value="1"/>
</dbReference>
<reference evidence="4" key="1">
    <citation type="journal article" date="2006" name="Science">
        <title>Ancient noncoding elements conserved in the human genome.</title>
        <authorList>
            <person name="Venkatesh B."/>
            <person name="Kirkness E.F."/>
            <person name="Loh Y.H."/>
            <person name="Halpern A.L."/>
            <person name="Lee A.P."/>
            <person name="Johnson J."/>
            <person name="Dandona N."/>
            <person name="Viswanathan L.D."/>
            <person name="Tay A."/>
            <person name="Venter J.C."/>
            <person name="Strausberg R.L."/>
            <person name="Brenner S."/>
        </authorList>
    </citation>
    <scope>NUCLEOTIDE SEQUENCE [LARGE SCALE GENOMIC DNA]</scope>
</reference>
<dbReference type="CTD" id="83694"/>
<dbReference type="InterPro" id="IPR007330">
    <property type="entry name" value="MIT_dom"/>
</dbReference>
<keyword evidence="4" id="KW-1185">Reference proteome</keyword>
<reference evidence="4" key="2">
    <citation type="journal article" date="2007" name="PLoS Biol.">
        <title>Survey sequencing and comparative analysis of the elephant shark (Callorhinchus milii) genome.</title>
        <authorList>
            <person name="Venkatesh B."/>
            <person name="Kirkness E.F."/>
            <person name="Loh Y.H."/>
            <person name="Halpern A.L."/>
            <person name="Lee A.P."/>
            <person name="Johnson J."/>
            <person name="Dandona N."/>
            <person name="Viswanathan L.D."/>
            <person name="Tay A."/>
            <person name="Venter J.C."/>
            <person name="Strausberg R.L."/>
            <person name="Brenner S."/>
        </authorList>
    </citation>
    <scope>NUCLEOTIDE SEQUENCE [LARGE SCALE GENOMIC DNA]</scope>
</reference>
<organism evidence="3 4">
    <name type="scientific">Callorhinchus milii</name>
    <name type="common">Ghost shark</name>
    <dbReference type="NCBI Taxonomy" id="7868"/>
    <lineage>
        <taxon>Eukaryota</taxon>
        <taxon>Metazoa</taxon>
        <taxon>Chordata</taxon>
        <taxon>Craniata</taxon>
        <taxon>Vertebrata</taxon>
        <taxon>Chondrichthyes</taxon>
        <taxon>Holocephali</taxon>
        <taxon>Chimaeriformes</taxon>
        <taxon>Callorhinchidae</taxon>
        <taxon>Callorhinchus</taxon>
    </lineage>
</organism>
<dbReference type="GO" id="GO:0004672">
    <property type="term" value="F:protein kinase activity"/>
    <property type="evidence" value="ECO:0007669"/>
    <property type="project" value="InterPro"/>
</dbReference>
<evidence type="ECO:0000313" key="3">
    <source>
        <dbReference type="Ensembl" id="ENSCMIP00000029997.1"/>
    </source>
</evidence>
<dbReference type="Gene3D" id="1.10.510.10">
    <property type="entry name" value="Transferase(Phosphotransferase) domain 1"/>
    <property type="match status" value="1"/>
</dbReference>
<dbReference type="SUPFAM" id="SSF116846">
    <property type="entry name" value="MIT domain"/>
    <property type="match status" value="1"/>
</dbReference>
<dbReference type="Gene3D" id="1.20.58.80">
    <property type="entry name" value="Phosphotransferase system, lactose/cellobiose-type IIA subunit"/>
    <property type="match status" value="1"/>
</dbReference>
<sequence>MHSLSREGSPVQEPEPCARPLSQARVYLEQIRSRVNPSAQEGQPATRSTATKRDYLVDAAKQIRLALDREVNEDYQAAFNYYKNGVDLLLKGVQVDPNKERREAVKRKTTQYLKRAEEIFNSHLQENGADHTGGFSSLRFRPIRILSSPVENLKMSKVIAVIDKVLLVQNPSSNETFIVKSLSKCSLVNRERQTIIPQGVPFMVRLLQFYVSDDAVFLHLEHVAGGKLWSQLRHLRAPGLERVMEFPECSSPHHKTIKLKNSYTAPTLALLCNDHSALTAHTHSEQPGKPQNKDNLEHNTECGHTGAGTSDPESWIKPGQVEDQPAFLENGTDHCWDERGNKVNFWQGCNGISKALNGLKGRDEVTASQVVLTGPVTFDIAGLFSEKDAELTQSAETTNHKMAIHADGVVQKDLQCERNQLLYESKILRFHDCFSESDGSRSKLAKSHESQLKERASLVDDESRRGTSPIKSPVRATSLNLKANVKQGRKGLYQITVNPLETIENNRKVNQVLDSSDVILVGSSSAISIRNTAVTVLGKSQSEQKTSVSVLNTVQQPSVELRSSTLTIVEPLRKSKLKGLSTEEDLDFEDVSHLRTNSQFDVLNQVPVSHVHSDQKVTDSRAVSGKDFELCRTASGSVPVPSDSHTVEGGQSSLPSPFTCPNNELPAFGQASTGLSDDQIRVWVAELVLALESLHQQGIVCQDLNPRNVLLDSSGHVCLTYFGQWSEVEVQCSSKAVEDMYCAPEVGGILEVTEVCDWWSLGALLFELLTGMTLAQCYPSRIQPHTQLRLPDHLSPAAASLVRQLLKWDCRWRLGSGENGVQEIKSHPFFSSVQWTKLNG</sequence>
<feature type="region of interest" description="Disordered" evidence="1">
    <location>
        <begin position="281"/>
        <end position="318"/>
    </location>
</feature>
<dbReference type="GeneTree" id="ENSGT00940000159815"/>
<dbReference type="CDD" id="cd02677">
    <property type="entry name" value="MIT_SNX15"/>
    <property type="match status" value="1"/>
</dbReference>
<name>A0A4W3ILM6_CALMI</name>
<evidence type="ECO:0000259" key="2">
    <source>
        <dbReference type="PROSITE" id="PS50011"/>
    </source>
</evidence>
<reference evidence="4" key="3">
    <citation type="journal article" date="2014" name="Nature">
        <title>Elephant shark genome provides unique insights into gnathostome evolution.</title>
        <authorList>
            <consortium name="International Elephant Shark Genome Sequencing Consortium"/>
            <person name="Venkatesh B."/>
            <person name="Lee A.P."/>
            <person name="Ravi V."/>
            <person name="Maurya A.K."/>
            <person name="Lian M.M."/>
            <person name="Swann J.B."/>
            <person name="Ohta Y."/>
            <person name="Flajnik M.F."/>
            <person name="Sutoh Y."/>
            <person name="Kasahara M."/>
            <person name="Hoon S."/>
            <person name="Gangu V."/>
            <person name="Roy S.W."/>
            <person name="Irimia M."/>
            <person name="Korzh V."/>
            <person name="Kondrychyn I."/>
            <person name="Lim Z.W."/>
            <person name="Tay B.H."/>
            <person name="Tohari S."/>
            <person name="Kong K.W."/>
            <person name="Ho S."/>
            <person name="Lorente-Galdos B."/>
            <person name="Quilez J."/>
            <person name="Marques-Bonet T."/>
            <person name="Raney B.J."/>
            <person name="Ingham P.W."/>
            <person name="Tay A."/>
            <person name="Hillier L.W."/>
            <person name="Minx P."/>
            <person name="Boehm T."/>
            <person name="Wilson R.K."/>
            <person name="Brenner S."/>
            <person name="Warren W.C."/>
        </authorList>
    </citation>
    <scope>NUCLEOTIDE SEQUENCE [LARGE SCALE GENOMIC DNA]</scope>
</reference>
<dbReference type="InterPro" id="IPR036181">
    <property type="entry name" value="MIT_dom_sf"/>
</dbReference>
<dbReference type="InParanoid" id="A0A4W3ILM6"/>
<protein>
    <recommendedName>
        <fullName evidence="2">Protein kinase domain-containing protein</fullName>
    </recommendedName>
</protein>
<dbReference type="PANTHER" id="PTHR15508:SF4">
    <property type="entry name" value="RIBOSOMAL PROTEIN S6 KINASE-LIKE 1"/>
    <property type="match status" value="1"/>
</dbReference>
<evidence type="ECO:0000313" key="4">
    <source>
        <dbReference type="Proteomes" id="UP000314986"/>
    </source>
</evidence>
<feature type="region of interest" description="Disordered" evidence="1">
    <location>
        <begin position="438"/>
        <end position="472"/>
    </location>
</feature>
<dbReference type="InterPro" id="IPR051866">
    <property type="entry name" value="Intracell_Sig-Traffick_Protein"/>
</dbReference>
<dbReference type="GO" id="GO:0005524">
    <property type="term" value="F:ATP binding"/>
    <property type="evidence" value="ECO:0007669"/>
    <property type="project" value="InterPro"/>
</dbReference>
<dbReference type="OrthoDB" id="1278353at2759"/>
<gene>
    <name evidence="3" type="primary">rps6kl1</name>
</gene>
<feature type="domain" description="Protein kinase" evidence="2">
    <location>
        <begin position="479"/>
        <end position="830"/>
    </location>
</feature>
<dbReference type="RefSeq" id="XP_042194162.1">
    <property type="nucleotide sequence ID" value="XM_042338228.1"/>
</dbReference>
<dbReference type="GeneID" id="103188493"/>
<dbReference type="SUPFAM" id="SSF56112">
    <property type="entry name" value="Protein kinase-like (PK-like)"/>
    <property type="match status" value="2"/>
</dbReference>
<dbReference type="Pfam" id="PF00069">
    <property type="entry name" value="Pkinase"/>
    <property type="match status" value="1"/>
</dbReference>
<feature type="compositionally biased region" description="Basic and acidic residues" evidence="1">
    <location>
        <begin position="282"/>
        <end position="301"/>
    </location>
</feature>
<dbReference type="RefSeq" id="XP_042194163.1">
    <property type="nucleotide sequence ID" value="XM_042338229.1"/>
</dbReference>
<dbReference type="PANTHER" id="PTHR15508">
    <property type="entry name" value="RIBOSOMAL PROTEIN S6 KINASE"/>
    <property type="match status" value="1"/>
</dbReference>
<dbReference type="PROSITE" id="PS50011">
    <property type="entry name" value="PROTEIN_KINASE_DOM"/>
    <property type="match status" value="1"/>
</dbReference>
<feature type="compositionally biased region" description="Basic and acidic residues" evidence="1">
    <location>
        <begin position="438"/>
        <end position="465"/>
    </location>
</feature>
<dbReference type="SMART" id="SM00220">
    <property type="entry name" value="S_TKc"/>
    <property type="match status" value="1"/>
</dbReference>
<dbReference type="InterPro" id="IPR011009">
    <property type="entry name" value="Kinase-like_dom_sf"/>
</dbReference>
<reference evidence="3" key="4">
    <citation type="submission" date="2025-08" db="UniProtKB">
        <authorList>
            <consortium name="Ensembl"/>
        </authorList>
    </citation>
    <scope>IDENTIFICATION</scope>
</reference>
<reference evidence="3" key="5">
    <citation type="submission" date="2025-09" db="UniProtKB">
        <authorList>
            <consortium name="Ensembl"/>
        </authorList>
    </citation>
    <scope>IDENTIFICATION</scope>
</reference>
<feature type="region of interest" description="Disordered" evidence="1">
    <location>
        <begin position="1"/>
        <end position="22"/>
    </location>
</feature>
<dbReference type="Ensembl" id="ENSCMIT00000030463.1">
    <property type="protein sequence ID" value="ENSCMIP00000029997.1"/>
    <property type="gene ID" value="ENSCMIG00000012942.1"/>
</dbReference>
<dbReference type="InterPro" id="IPR000719">
    <property type="entry name" value="Prot_kinase_dom"/>
</dbReference>
<dbReference type="KEGG" id="cmk:103188493"/>
<accession>A0A4W3ILM6</accession>
<dbReference type="OMA" id="ISTHQER"/>
<evidence type="ECO:0000256" key="1">
    <source>
        <dbReference type="SAM" id="MobiDB-lite"/>
    </source>
</evidence>